<organism evidence="1 2">
    <name type="scientific">Candidatus Gottesmanbacteria bacterium RBG_16_52_11</name>
    <dbReference type="NCBI Taxonomy" id="1798374"/>
    <lineage>
        <taxon>Bacteria</taxon>
        <taxon>Candidatus Gottesmaniibacteriota</taxon>
    </lineage>
</organism>
<dbReference type="AlphaFoldDB" id="A0A1F5YN13"/>
<dbReference type="Proteomes" id="UP000178448">
    <property type="component" value="Unassembled WGS sequence"/>
</dbReference>
<accession>A0A1F5YN13</accession>
<protein>
    <submittedName>
        <fullName evidence="1">Uncharacterized protein</fullName>
    </submittedName>
</protein>
<reference evidence="1 2" key="1">
    <citation type="journal article" date="2016" name="Nat. Commun.">
        <title>Thousands of microbial genomes shed light on interconnected biogeochemical processes in an aquifer system.</title>
        <authorList>
            <person name="Anantharaman K."/>
            <person name="Brown C.T."/>
            <person name="Hug L.A."/>
            <person name="Sharon I."/>
            <person name="Castelle C.J."/>
            <person name="Probst A.J."/>
            <person name="Thomas B.C."/>
            <person name="Singh A."/>
            <person name="Wilkins M.J."/>
            <person name="Karaoz U."/>
            <person name="Brodie E.L."/>
            <person name="Williams K.H."/>
            <person name="Hubbard S.S."/>
            <person name="Banfield J.F."/>
        </authorList>
    </citation>
    <scope>NUCLEOTIDE SEQUENCE [LARGE SCALE GENOMIC DNA]</scope>
</reference>
<evidence type="ECO:0000313" key="1">
    <source>
        <dbReference type="EMBL" id="OGG01535.1"/>
    </source>
</evidence>
<sequence>MTARTGDEAFSILNELVGEDVTPDVVLINRSVRRTEDGPFDDSIGGEIASQVREMFGTGPKVVELTVSGARNGTFGDAVYDIVIDASRIPIGEYISELPALPRKER</sequence>
<dbReference type="EMBL" id="MFJD01000015">
    <property type="protein sequence ID" value="OGG01535.1"/>
    <property type="molecule type" value="Genomic_DNA"/>
</dbReference>
<evidence type="ECO:0000313" key="2">
    <source>
        <dbReference type="Proteomes" id="UP000178448"/>
    </source>
</evidence>
<proteinExistence type="predicted"/>
<comment type="caution">
    <text evidence="1">The sequence shown here is derived from an EMBL/GenBank/DDBJ whole genome shotgun (WGS) entry which is preliminary data.</text>
</comment>
<name>A0A1F5YN13_9BACT</name>
<gene>
    <name evidence="1" type="ORF">A2Z33_00695</name>
</gene>
<dbReference type="STRING" id="1798374.A2Z33_00695"/>